<keyword evidence="1" id="KW-0472">Membrane</keyword>
<keyword evidence="3" id="KW-1185">Reference proteome</keyword>
<evidence type="ECO:0000313" key="3">
    <source>
        <dbReference type="Proteomes" id="UP000282892"/>
    </source>
</evidence>
<dbReference type="OrthoDB" id="2885945at2"/>
<evidence type="ECO:0000256" key="1">
    <source>
        <dbReference type="SAM" id="Phobius"/>
    </source>
</evidence>
<accession>A0A3Q9QZH2</accession>
<reference evidence="2 3" key="1">
    <citation type="submission" date="2017-07" db="EMBL/GenBank/DDBJ databases">
        <title>The complete genome sequence of Bacillus mesonae strain H20-5, an efficient strain improving plant abiotic stress resistance.</title>
        <authorList>
            <person name="Kim S.Y."/>
            <person name="Song H."/>
            <person name="Sang M.K."/>
            <person name="Weon H.-Y."/>
            <person name="Song J."/>
        </authorList>
    </citation>
    <scope>NUCLEOTIDE SEQUENCE [LARGE SCALE GENOMIC DNA]</scope>
    <source>
        <strain evidence="2 3">H20-5</strain>
    </source>
</reference>
<dbReference type="Proteomes" id="UP000282892">
    <property type="component" value="Chromosome"/>
</dbReference>
<organism evidence="2 3">
    <name type="scientific">Neobacillus mesonae</name>
    <dbReference type="NCBI Taxonomy" id="1193713"/>
    <lineage>
        <taxon>Bacteria</taxon>
        <taxon>Bacillati</taxon>
        <taxon>Bacillota</taxon>
        <taxon>Bacilli</taxon>
        <taxon>Bacillales</taxon>
        <taxon>Bacillaceae</taxon>
        <taxon>Neobacillus</taxon>
    </lineage>
</organism>
<name>A0A3Q9QZH2_9BACI</name>
<proteinExistence type="predicted"/>
<dbReference type="EMBL" id="CP022572">
    <property type="protein sequence ID" value="AZU64008.1"/>
    <property type="molecule type" value="Genomic_DNA"/>
</dbReference>
<dbReference type="RefSeq" id="WP_127488707.1">
    <property type="nucleotide sequence ID" value="NZ_CP022572.1"/>
</dbReference>
<feature type="transmembrane region" description="Helical" evidence="1">
    <location>
        <begin position="42"/>
        <end position="64"/>
    </location>
</feature>
<keyword evidence="1" id="KW-0812">Transmembrane</keyword>
<keyword evidence="1" id="KW-1133">Transmembrane helix</keyword>
<evidence type="ECO:0000313" key="2">
    <source>
        <dbReference type="EMBL" id="AZU64008.1"/>
    </source>
</evidence>
<protein>
    <submittedName>
        <fullName evidence="2">Uncharacterized protein</fullName>
    </submittedName>
</protein>
<gene>
    <name evidence="2" type="ORF">CHR53_23650</name>
</gene>
<dbReference type="AlphaFoldDB" id="A0A3Q9QZH2"/>
<sequence length="199" mass="22566">MLTPAQQKVKQELDELKAAGACHHSEERVPSSSEVLHSKGRIYLAFGLVIFLLAVSIVVIKISIPSKSKISSYLAKEEQYNQKSLILFNDYIGKNDSELEAAVDEQAELVKKAGALSVPSEIEEHNRDFMDVMEQRLDILKYMFVNKQGDASQLNKLLIELDVKQELAKESLLKSLNREKIQYEEHIDGTVQYWIEGKS</sequence>
<dbReference type="KEGG" id="nmk:CHR53_23650"/>